<evidence type="ECO:0000313" key="1">
    <source>
        <dbReference type="EMBL" id="MBT0653027.1"/>
    </source>
</evidence>
<dbReference type="GO" id="GO:0032259">
    <property type="term" value="P:methylation"/>
    <property type="evidence" value="ECO:0007669"/>
    <property type="project" value="UniProtKB-KW"/>
</dbReference>
<sequence>MTAVGTHNEKTRVAWLEKTLQRIPAGSRILDAGAGEQQFRRFCTHLNYVAQDFGQYDGTGDVRGLQMGKWDQSNLDIVSDITAIPEPNASFDGIMCIEVLEHLSDPILAFREFSRLLKPDGQLIVTAPFCSLTHFAPYHFYTGFNRYFFEKHLNACGFRVDELVENGNYFEYLAQEVRRIPNVAERYANIRPTRLETYAVRLVLSMLGRFSARDKGSSELLHYGCLVLATKK</sequence>
<dbReference type="Proteomes" id="UP000756860">
    <property type="component" value="Unassembled WGS sequence"/>
</dbReference>
<keyword evidence="1" id="KW-0808">Transferase</keyword>
<dbReference type="Gene3D" id="3.40.50.150">
    <property type="entry name" value="Vaccinia Virus protein VP39"/>
    <property type="match status" value="1"/>
</dbReference>
<keyword evidence="2" id="KW-1185">Reference proteome</keyword>
<dbReference type="SUPFAM" id="SSF53335">
    <property type="entry name" value="S-adenosyl-L-methionine-dependent methyltransferases"/>
    <property type="match status" value="1"/>
</dbReference>
<dbReference type="Pfam" id="PF13489">
    <property type="entry name" value="Methyltransf_23"/>
    <property type="match status" value="1"/>
</dbReference>
<accession>A0ABS5SEF7</accession>
<dbReference type="RefSeq" id="WP_214175012.1">
    <property type="nucleotide sequence ID" value="NZ_JAHCVK010000002.1"/>
</dbReference>
<dbReference type="EMBL" id="JAHCVK010000002">
    <property type="protein sequence ID" value="MBT0653027.1"/>
    <property type="molecule type" value="Genomic_DNA"/>
</dbReference>
<comment type="caution">
    <text evidence="1">The sequence shown here is derived from an EMBL/GenBank/DDBJ whole genome shotgun (WGS) entry which is preliminary data.</text>
</comment>
<proteinExistence type="predicted"/>
<reference evidence="1 2" key="1">
    <citation type="submission" date="2021-05" db="EMBL/GenBank/DDBJ databases">
        <title>The draft genome of Geobacter luticola JCM 17780.</title>
        <authorList>
            <person name="Xu Z."/>
            <person name="Masuda Y."/>
            <person name="Itoh H."/>
            <person name="Senoo K."/>
        </authorList>
    </citation>
    <scope>NUCLEOTIDE SEQUENCE [LARGE SCALE GENOMIC DNA]</scope>
    <source>
        <strain evidence="1 2">JCM 17780</strain>
    </source>
</reference>
<dbReference type="CDD" id="cd02440">
    <property type="entry name" value="AdoMet_MTases"/>
    <property type="match status" value="1"/>
</dbReference>
<organism evidence="1 2">
    <name type="scientific">Geomobilimonas luticola</name>
    <dbReference type="NCBI Taxonomy" id="1114878"/>
    <lineage>
        <taxon>Bacteria</taxon>
        <taxon>Pseudomonadati</taxon>
        <taxon>Thermodesulfobacteriota</taxon>
        <taxon>Desulfuromonadia</taxon>
        <taxon>Geobacterales</taxon>
        <taxon>Geobacteraceae</taxon>
        <taxon>Geomobilimonas</taxon>
    </lineage>
</organism>
<dbReference type="InterPro" id="IPR029063">
    <property type="entry name" value="SAM-dependent_MTases_sf"/>
</dbReference>
<gene>
    <name evidence="1" type="ORF">KI810_08160</name>
</gene>
<evidence type="ECO:0000313" key="2">
    <source>
        <dbReference type="Proteomes" id="UP000756860"/>
    </source>
</evidence>
<protein>
    <submittedName>
        <fullName evidence="1">Methyltransferase domain-containing protein</fullName>
    </submittedName>
</protein>
<name>A0ABS5SEF7_9BACT</name>
<keyword evidence="1" id="KW-0489">Methyltransferase</keyword>
<dbReference type="GO" id="GO:0008168">
    <property type="term" value="F:methyltransferase activity"/>
    <property type="evidence" value="ECO:0007669"/>
    <property type="project" value="UniProtKB-KW"/>
</dbReference>